<feature type="chain" id="PRO_5035249627" description="Partial AB-hydrolase lipase domain-containing protein" evidence="2">
    <location>
        <begin position="19"/>
        <end position="561"/>
    </location>
</feature>
<dbReference type="Pfam" id="PF04083">
    <property type="entry name" value="Abhydro_lipase"/>
    <property type="match status" value="1"/>
</dbReference>
<reference evidence="4 5" key="1">
    <citation type="submission" date="2020-08" db="EMBL/GenBank/DDBJ databases">
        <title>Plant Genome Project.</title>
        <authorList>
            <person name="Zhang R.-G."/>
        </authorList>
    </citation>
    <scope>NUCLEOTIDE SEQUENCE [LARGE SCALE GENOMIC DNA]</scope>
    <source>
        <tissue evidence="4">Rhizome</tissue>
    </source>
</reference>
<dbReference type="GO" id="GO:0006629">
    <property type="term" value="P:lipid metabolic process"/>
    <property type="evidence" value="ECO:0007669"/>
    <property type="project" value="InterPro"/>
</dbReference>
<proteinExistence type="predicted"/>
<dbReference type="EMBL" id="JACMSC010000006">
    <property type="protein sequence ID" value="KAG6519689.1"/>
    <property type="molecule type" value="Genomic_DNA"/>
</dbReference>
<evidence type="ECO:0000259" key="3">
    <source>
        <dbReference type="Pfam" id="PF04083"/>
    </source>
</evidence>
<sequence length="561" mass="63790">MALLRLLFIFVLFQYCKAAGELYDTPDPVTVRADGLCATVVNPQGYQCQEFEVITEDGYILALHRIPQGRGRDDRPRRQPVLLQHGVLMDGMTWLLNSPEESLAFILADAEFDVWIANVRGTQWSRRHISLDPSSPAYWYWSWDELSMYDLTTTVDFVFNQTGQKLHYVGHSMGTTIALAALSERRLVDKLKSAALLSPVAYLSHMTSALGIIAANSFTGEVQFDPKGLVAKDFLNSICHATGVDCYDFMTAFTGINCCLNSSSIDYFLQFEPQPTSVKTLVQFAEIYREGVITRYHDDWRLGLGTTTAYNISNIPQDFPLLLSYGGRDSLTAEEDVQLLLNDLREHEKDKLRLQLVKEYAHMDFVMAVNAKSVVYDGVIEFFKRQSVLYCKPHFEQLFKESVLAKALTEGWRVCDMHLPQDWRRKFQIAHYGRTPAKIEELASSIECPGIAMSASQEEKKCSFITPSSDPMYVVYHDEEWGVPVHDDRMLFELLVLTGAQVGMDWTTILKKRNEFRVAFVEFDVESVSKFTEKQMVSISVELKLDLGRVRGISLSTLKQN</sequence>
<keyword evidence="1" id="KW-0862">Zinc</keyword>
<dbReference type="Gene3D" id="1.10.340.30">
    <property type="entry name" value="Hypothetical protein, domain 2"/>
    <property type="match status" value="1"/>
</dbReference>
<evidence type="ECO:0000256" key="2">
    <source>
        <dbReference type="SAM" id="SignalP"/>
    </source>
</evidence>
<dbReference type="GO" id="GO:0008725">
    <property type="term" value="F:DNA-3-methyladenine glycosylase activity"/>
    <property type="evidence" value="ECO:0007669"/>
    <property type="project" value="InterPro"/>
</dbReference>
<dbReference type="Gene3D" id="3.40.50.1820">
    <property type="entry name" value="alpha/beta hydrolase"/>
    <property type="match status" value="1"/>
</dbReference>
<dbReference type="Proteomes" id="UP000734854">
    <property type="component" value="Unassembled WGS sequence"/>
</dbReference>
<gene>
    <name evidence="4" type="ORF">ZIOFF_023195</name>
</gene>
<keyword evidence="1" id="KW-0479">Metal-binding</keyword>
<accession>A0A8J5HAL4</accession>
<dbReference type="FunFam" id="3.40.50.1820:FF:000126">
    <property type="entry name" value="Lipase"/>
    <property type="match status" value="1"/>
</dbReference>
<dbReference type="InterPro" id="IPR005019">
    <property type="entry name" value="Adenine_glyco"/>
</dbReference>
<dbReference type="InterPro" id="IPR011257">
    <property type="entry name" value="DNA_glycosylase"/>
</dbReference>
<evidence type="ECO:0000256" key="1">
    <source>
        <dbReference type="PIRSR" id="PIRSR605019-1"/>
    </source>
</evidence>
<dbReference type="SUPFAM" id="SSF48150">
    <property type="entry name" value="DNA-glycosylase"/>
    <property type="match status" value="1"/>
</dbReference>
<dbReference type="InterPro" id="IPR006693">
    <property type="entry name" value="AB_hydrolase_lipase"/>
</dbReference>
<comment type="caution">
    <text evidence="4">The sequence shown here is derived from an EMBL/GenBank/DDBJ whole genome shotgun (WGS) entry which is preliminary data.</text>
</comment>
<dbReference type="Pfam" id="PF03352">
    <property type="entry name" value="Adenine_glyco"/>
    <property type="match status" value="1"/>
</dbReference>
<feature type="signal peptide" evidence="2">
    <location>
        <begin position="1"/>
        <end position="18"/>
    </location>
</feature>
<keyword evidence="2" id="KW-0732">Signal</keyword>
<protein>
    <recommendedName>
        <fullName evidence="3">Partial AB-hydrolase lipase domain-containing protein</fullName>
    </recommendedName>
</protein>
<feature type="domain" description="Partial AB-hydrolase lipase" evidence="3">
    <location>
        <begin position="39"/>
        <end position="97"/>
    </location>
</feature>
<dbReference type="SUPFAM" id="SSF53474">
    <property type="entry name" value="alpha/beta-Hydrolases"/>
    <property type="match status" value="1"/>
</dbReference>
<name>A0A8J5HAL4_ZINOF</name>
<dbReference type="GO" id="GO:0046872">
    <property type="term" value="F:metal ion binding"/>
    <property type="evidence" value="ECO:0007669"/>
    <property type="project" value="UniProtKB-KW"/>
</dbReference>
<feature type="binding site" evidence="1">
    <location>
        <position position="462"/>
    </location>
    <ligand>
        <name>Zn(2+)</name>
        <dbReference type="ChEBI" id="CHEBI:29105"/>
    </ligand>
</feature>
<organism evidence="4 5">
    <name type="scientific">Zingiber officinale</name>
    <name type="common">Ginger</name>
    <name type="synonym">Amomum zingiber</name>
    <dbReference type="NCBI Taxonomy" id="94328"/>
    <lineage>
        <taxon>Eukaryota</taxon>
        <taxon>Viridiplantae</taxon>
        <taxon>Streptophyta</taxon>
        <taxon>Embryophyta</taxon>
        <taxon>Tracheophyta</taxon>
        <taxon>Spermatophyta</taxon>
        <taxon>Magnoliopsida</taxon>
        <taxon>Liliopsida</taxon>
        <taxon>Zingiberales</taxon>
        <taxon>Zingiberaceae</taxon>
        <taxon>Zingiber</taxon>
    </lineage>
</organism>
<dbReference type="GO" id="GO:0006284">
    <property type="term" value="P:base-excision repair"/>
    <property type="evidence" value="ECO:0007669"/>
    <property type="project" value="InterPro"/>
</dbReference>
<feature type="binding site" evidence="1">
    <location>
        <position position="477"/>
    </location>
    <ligand>
        <name>Zn(2+)</name>
        <dbReference type="ChEBI" id="CHEBI:29105"/>
    </ligand>
</feature>
<dbReference type="AlphaFoldDB" id="A0A8J5HAL4"/>
<evidence type="ECO:0000313" key="4">
    <source>
        <dbReference type="EMBL" id="KAG6519689.1"/>
    </source>
</evidence>
<dbReference type="PANTHER" id="PTHR11005">
    <property type="entry name" value="LYSOSOMAL ACID LIPASE-RELATED"/>
    <property type="match status" value="1"/>
</dbReference>
<evidence type="ECO:0000313" key="5">
    <source>
        <dbReference type="Proteomes" id="UP000734854"/>
    </source>
</evidence>
<keyword evidence="5" id="KW-1185">Reference proteome</keyword>
<dbReference type="InterPro" id="IPR029058">
    <property type="entry name" value="AB_hydrolase_fold"/>
</dbReference>